<feature type="domain" description="Flagellar M-ring N-terminal" evidence="10">
    <location>
        <begin position="56"/>
        <end position="219"/>
    </location>
</feature>
<evidence type="ECO:0000256" key="7">
    <source>
        <dbReference type="ARBA" id="ARBA00023288"/>
    </source>
</evidence>
<evidence type="ECO:0000313" key="11">
    <source>
        <dbReference type="EMBL" id="TDK28951.1"/>
    </source>
</evidence>
<keyword evidence="7" id="KW-0449">Lipoprotein</keyword>
<dbReference type="EMBL" id="SMTG01000009">
    <property type="protein sequence ID" value="TDK28951.1"/>
    <property type="molecule type" value="Genomic_DNA"/>
</dbReference>
<keyword evidence="9" id="KW-0812">Transmembrane</keyword>
<evidence type="ECO:0000259" key="10">
    <source>
        <dbReference type="Pfam" id="PF01514"/>
    </source>
</evidence>
<feature type="region of interest" description="Disordered" evidence="8">
    <location>
        <begin position="1"/>
        <end position="24"/>
    </location>
</feature>
<dbReference type="InterPro" id="IPR045851">
    <property type="entry name" value="AMP-bd_C_sf"/>
</dbReference>
<dbReference type="Gene3D" id="3.30.70.1530">
    <property type="entry name" value="Hypothetical protein rpa1041"/>
    <property type="match status" value="1"/>
</dbReference>
<keyword evidence="6" id="KW-0998">Cell outer membrane</keyword>
<gene>
    <name evidence="11" type="ORF">E2F49_15425</name>
</gene>
<evidence type="ECO:0000256" key="1">
    <source>
        <dbReference type="ARBA" id="ARBA00004459"/>
    </source>
</evidence>
<dbReference type="PANTHER" id="PTHR30046">
    <property type="entry name" value="FLAGELLAR M-RING PROTEIN"/>
    <property type="match status" value="1"/>
</dbReference>
<evidence type="ECO:0000256" key="3">
    <source>
        <dbReference type="ARBA" id="ARBA00022729"/>
    </source>
</evidence>
<comment type="similarity">
    <text evidence="2">Belongs to the YscJ lipoprotein family.</text>
</comment>
<protein>
    <submittedName>
        <fullName evidence="11">EscJ/YscJ/HrcJ family type III secretion inner membrane ring protein</fullName>
    </submittedName>
</protein>
<feature type="transmembrane region" description="Helical" evidence="9">
    <location>
        <begin position="247"/>
        <end position="266"/>
    </location>
</feature>
<keyword evidence="12" id="KW-1185">Reference proteome</keyword>
<dbReference type="InterPro" id="IPR006182">
    <property type="entry name" value="FliF_N_dom"/>
</dbReference>
<dbReference type="GO" id="GO:0009306">
    <property type="term" value="P:protein secretion"/>
    <property type="evidence" value="ECO:0007669"/>
    <property type="project" value="InterPro"/>
</dbReference>
<proteinExistence type="inferred from homology"/>
<dbReference type="Gene3D" id="3.30.300.30">
    <property type="match status" value="1"/>
</dbReference>
<dbReference type="InterPro" id="IPR003282">
    <property type="entry name" value="T3SS_SctJ"/>
</dbReference>
<sequence>MSPTGRPMASSSCSASSPDHEVTGMRLSPMSVSKRWPAWMGMLLACLLLAGCGGTALYSSVDERQANEMMGALIGSGVQAQKKPSASKVGWDVFVAESDIPQAMSILGARGLPRQNYQNLGDIFKKEGFASSATDERGRYLHALQQEITQTLTMLPGVAQARVHLALPERDPLGGSTGKTSAAVWIFEQPGANVRDREADIKIVVKDGVEGLTDINQVSVKFVSMPAPPEATASTGTAMALSAVSPMAIVIAAIVVALLAVAFAFAGRLKSRKPATAEKAAPARWQG</sequence>
<dbReference type="GO" id="GO:0009279">
    <property type="term" value="C:cell outer membrane"/>
    <property type="evidence" value="ECO:0007669"/>
    <property type="project" value="UniProtKB-SubCell"/>
</dbReference>
<name>A0A4R5U5B0_9GAMM</name>
<evidence type="ECO:0000256" key="9">
    <source>
        <dbReference type="SAM" id="Phobius"/>
    </source>
</evidence>
<dbReference type="OrthoDB" id="115186at2"/>
<dbReference type="AlphaFoldDB" id="A0A4R5U5B0"/>
<keyword evidence="9" id="KW-1133">Transmembrane helix</keyword>
<dbReference type="PANTHER" id="PTHR30046:SF2">
    <property type="entry name" value="YOP PROTEINS TRANSLOCATION LIPOPROTEIN J"/>
    <property type="match status" value="1"/>
</dbReference>
<evidence type="ECO:0000256" key="8">
    <source>
        <dbReference type="SAM" id="MobiDB-lite"/>
    </source>
</evidence>
<dbReference type="Proteomes" id="UP000295543">
    <property type="component" value="Unassembled WGS sequence"/>
</dbReference>
<comment type="subcellular location">
    <subcellularLocation>
        <location evidence="1">Cell outer membrane</location>
        <topology evidence="1">Lipid-anchor</topology>
    </subcellularLocation>
</comment>
<keyword evidence="5" id="KW-0564">Palmitate</keyword>
<comment type="caution">
    <text evidence="11">The sequence shown here is derived from an EMBL/GenBank/DDBJ whole genome shotgun (WGS) entry which is preliminary data.</text>
</comment>
<evidence type="ECO:0000256" key="6">
    <source>
        <dbReference type="ARBA" id="ARBA00023237"/>
    </source>
</evidence>
<dbReference type="InterPro" id="IPR043427">
    <property type="entry name" value="YscJ/FliF"/>
</dbReference>
<evidence type="ECO:0000256" key="2">
    <source>
        <dbReference type="ARBA" id="ARBA00009509"/>
    </source>
</evidence>
<evidence type="ECO:0000256" key="5">
    <source>
        <dbReference type="ARBA" id="ARBA00023139"/>
    </source>
</evidence>
<evidence type="ECO:0000256" key="4">
    <source>
        <dbReference type="ARBA" id="ARBA00023136"/>
    </source>
</evidence>
<keyword evidence="3" id="KW-0732">Signal</keyword>
<organism evidence="11 12">
    <name type="scientific">Luteimonas terrae</name>
    <dbReference type="NCBI Taxonomy" id="1530191"/>
    <lineage>
        <taxon>Bacteria</taxon>
        <taxon>Pseudomonadati</taxon>
        <taxon>Pseudomonadota</taxon>
        <taxon>Gammaproteobacteria</taxon>
        <taxon>Lysobacterales</taxon>
        <taxon>Lysobacteraceae</taxon>
        <taxon>Luteimonas</taxon>
    </lineage>
</organism>
<dbReference type="PRINTS" id="PR01338">
    <property type="entry name" value="TYPE3OMKPROT"/>
</dbReference>
<reference evidence="11 12" key="1">
    <citation type="submission" date="2019-03" db="EMBL/GenBank/DDBJ databases">
        <title>Luteimonas zhaokaii sp.nov., isolated from the rectal contents of Plateau pika in Yushu, Qinghai Province, China.</title>
        <authorList>
            <person name="Zhang G."/>
        </authorList>
    </citation>
    <scope>NUCLEOTIDE SEQUENCE [LARGE SCALE GENOMIC DNA]</scope>
    <source>
        <strain evidence="11 12">THG-MD21</strain>
    </source>
</reference>
<dbReference type="Pfam" id="PF01514">
    <property type="entry name" value="YscJ_FliF"/>
    <property type="match status" value="1"/>
</dbReference>
<accession>A0A4R5U5B0</accession>
<evidence type="ECO:0000313" key="12">
    <source>
        <dbReference type="Proteomes" id="UP000295543"/>
    </source>
</evidence>
<keyword evidence="4 9" id="KW-0472">Membrane</keyword>